<keyword evidence="2" id="KW-0645">Protease</keyword>
<evidence type="ECO:0000313" key="8">
    <source>
        <dbReference type="Proteomes" id="UP000028999"/>
    </source>
</evidence>
<dbReference type="PROSITE" id="PS50600">
    <property type="entry name" value="ULP_PROTEASE"/>
    <property type="match status" value="1"/>
</dbReference>
<feature type="region of interest" description="Disordered" evidence="4">
    <location>
        <begin position="1"/>
        <end position="20"/>
    </location>
</feature>
<feature type="region of interest" description="Disordered" evidence="4">
    <location>
        <begin position="720"/>
        <end position="827"/>
    </location>
</feature>
<gene>
    <name evidence="7" type="primary">BnaAnng04530D</name>
    <name evidence="6" type="ORF">DARMORV10_A05P23490.1</name>
    <name evidence="7" type="ORF">GSBRNA2T00063313001</name>
</gene>
<reference evidence="7" key="2">
    <citation type="submission" date="2014-06" db="EMBL/GenBank/DDBJ databases">
        <authorList>
            <person name="Genoscope - CEA"/>
        </authorList>
    </citation>
    <scope>NUCLEOTIDE SEQUENCE</scope>
</reference>
<dbReference type="Gramene" id="CDY37094">
    <property type="protein sequence ID" value="CDY37094"/>
    <property type="gene ID" value="GSBRNA2T00063313001"/>
</dbReference>
<dbReference type="EMBL" id="LK032391">
    <property type="protein sequence ID" value="CDY37094.1"/>
    <property type="molecule type" value="Genomic_DNA"/>
</dbReference>
<dbReference type="InterPro" id="IPR038765">
    <property type="entry name" value="Papain-like_cys_pep_sf"/>
</dbReference>
<evidence type="ECO:0000256" key="3">
    <source>
        <dbReference type="ARBA" id="ARBA00022801"/>
    </source>
</evidence>
<dbReference type="PANTHER" id="PTHR48449:SF1">
    <property type="entry name" value="DUF1985 DOMAIN-CONTAINING PROTEIN"/>
    <property type="match status" value="1"/>
</dbReference>
<dbReference type="PaxDb" id="3708-A0A078HIB7"/>
<accession>A0A078HIB7</accession>
<dbReference type="Proteomes" id="UP001295469">
    <property type="component" value="Chromosome A05"/>
</dbReference>
<dbReference type="GO" id="GO:0008234">
    <property type="term" value="F:cysteine-type peptidase activity"/>
    <property type="evidence" value="ECO:0007669"/>
    <property type="project" value="InterPro"/>
</dbReference>
<organism evidence="7 8">
    <name type="scientific">Brassica napus</name>
    <name type="common">Rape</name>
    <dbReference type="NCBI Taxonomy" id="3708"/>
    <lineage>
        <taxon>Eukaryota</taxon>
        <taxon>Viridiplantae</taxon>
        <taxon>Streptophyta</taxon>
        <taxon>Embryophyta</taxon>
        <taxon>Tracheophyta</taxon>
        <taxon>Spermatophyta</taxon>
        <taxon>Magnoliopsida</taxon>
        <taxon>eudicotyledons</taxon>
        <taxon>Gunneridae</taxon>
        <taxon>Pentapetalae</taxon>
        <taxon>rosids</taxon>
        <taxon>malvids</taxon>
        <taxon>Brassicales</taxon>
        <taxon>Brassicaceae</taxon>
        <taxon>Brassiceae</taxon>
        <taxon>Brassica</taxon>
    </lineage>
</organism>
<sequence length="1139" mass="125306">MTAKRKRSGKGLVEGTAATAKSKRSGKGVVVGTAAPVNERLPSRLFATDRYPSNRNNCYSSLEFLLLVRDVLEGSVEMERLLCSSFGSLFRLPVRRCAFSGKLVHGMLCRQLVTKKRFEMWPVFGGGPTRFSLAEFGHVTGLPCGEFEPGYEVDDKAKPKKADYVFWDKLFGGRRNLTVDDLAAMVAGESTMSQEKKFRICLIIIVDGVLMPKIQKPKPTLQYVKLVENLDKFFSFQWGRESFWWTISTMLPAKKVLGKCDDPEGAFCAQLRQDSKFLLGFPLALQLWAFEAIPVLLDRLGGDDSVTLLSYIGDKLPTHTGLVLTDVLSAENNPKLTVLPMVDVHEDRDDGWGVFDCEILDRKVSYMVGLLKSGHKFEKGKWGGGDAGEPLYVHDPTANEVKRKIRKLTHNAEAGPVMKQRRLSRYFSRKGPEVGDKYEVLLDAVGELKKELGRLNKVVEKQGRMLKKYKAKSIGKFSSSRGLLSRRKRVRPVVSEDIFGGSDQERTHKSSDEMEDELGGGSRSTALKEGDEIPLLYSEKVDGREQTHVVQFGSGSNTFYVTEEEVGSKTGGVVVGNAYPVSYVEQGSDEAGDLGIPGAVVDCGTEVDFGELNRLVGVITREEAGAGAENEGRKPTGFGEKASGLDGIEPQVHMDKVGREVVGDASQRGKLIQGPEEKTTDSAVVKVGDEKVALVTEGMEAAGDASHVGKLIEGPQDQTSVEATGGVKGERITDSSTGAERARGTDVEEVEDVANKEPLGGGVGSDKDESGAVEDVTEAKDDNKKKGSLISEGDGLNCANAEEDDTLAVQPVRDGQSSGVEGEAVDVDGSVDEQVMDLSDSSPCQRSEKHKPVEREAELASLLLAKEPFTMDKIVPTAEDTDYRFFENVLIGNPKVLHLNAGKFDLDNQFFIELATSQEWVSTKHIEALVEYIAARHEDTLKERRCLFLPSWFVAHLQGKTRAFNAAKVNRGRVLGDGRLSGFLTKEGRKWGVDVDTLYAPMIWDDNHWVGLCISLTDWRVLVLDPNPRLKNMEEVRGVLESVSKMIPFLVEKVCPVPESGPYGLEPFTVERMGGAYENRRSGDCGPVSVKLMELHALGNPHPRMDGLTDDLVDIMRRQWAMDIYKDWVVPVYVGEEMV</sequence>
<dbReference type="PANTHER" id="PTHR48449">
    <property type="entry name" value="DUF1985 DOMAIN-CONTAINING PROTEIN"/>
    <property type="match status" value="1"/>
</dbReference>
<feature type="domain" description="Ubiquitin-like protease family profile" evidence="5">
    <location>
        <begin position="904"/>
        <end position="1096"/>
    </location>
</feature>
<dbReference type="SMR" id="A0A078HIB7"/>
<dbReference type="Gene3D" id="3.40.395.10">
    <property type="entry name" value="Adenoviral Proteinase, Chain A"/>
    <property type="match status" value="1"/>
</dbReference>
<evidence type="ECO:0000313" key="6">
    <source>
        <dbReference type="EMBL" id="CAF2098617.1"/>
    </source>
</evidence>
<reference evidence="7 8" key="1">
    <citation type="journal article" date="2014" name="Science">
        <title>Plant genetics. Early allopolyploid evolution in the post-Neolithic Brassica napus oilseed genome.</title>
        <authorList>
            <person name="Chalhoub B."/>
            <person name="Denoeud F."/>
            <person name="Liu S."/>
            <person name="Parkin I.A."/>
            <person name="Tang H."/>
            <person name="Wang X."/>
            <person name="Chiquet J."/>
            <person name="Belcram H."/>
            <person name="Tong C."/>
            <person name="Samans B."/>
            <person name="Correa M."/>
            <person name="Da Silva C."/>
            <person name="Just J."/>
            <person name="Falentin C."/>
            <person name="Koh C.S."/>
            <person name="Le Clainche I."/>
            <person name="Bernard M."/>
            <person name="Bento P."/>
            <person name="Noel B."/>
            <person name="Labadie K."/>
            <person name="Alberti A."/>
            <person name="Charles M."/>
            <person name="Arnaud D."/>
            <person name="Guo H."/>
            <person name="Daviaud C."/>
            <person name="Alamery S."/>
            <person name="Jabbari K."/>
            <person name="Zhao M."/>
            <person name="Edger P.P."/>
            <person name="Chelaifa H."/>
            <person name="Tack D."/>
            <person name="Lassalle G."/>
            <person name="Mestiri I."/>
            <person name="Schnel N."/>
            <person name="Le Paslier M.C."/>
            <person name="Fan G."/>
            <person name="Renault V."/>
            <person name="Bayer P.E."/>
            <person name="Golicz A.A."/>
            <person name="Manoli S."/>
            <person name="Lee T.H."/>
            <person name="Thi V.H."/>
            <person name="Chalabi S."/>
            <person name="Hu Q."/>
            <person name="Fan C."/>
            <person name="Tollenaere R."/>
            <person name="Lu Y."/>
            <person name="Battail C."/>
            <person name="Shen J."/>
            <person name="Sidebottom C.H."/>
            <person name="Wang X."/>
            <person name="Canaguier A."/>
            <person name="Chauveau A."/>
            <person name="Berard A."/>
            <person name="Deniot G."/>
            <person name="Guan M."/>
            <person name="Liu Z."/>
            <person name="Sun F."/>
            <person name="Lim Y.P."/>
            <person name="Lyons E."/>
            <person name="Town C.D."/>
            <person name="Bancroft I."/>
            <person name="Wang X."/>
            <person name="Meng J."/>
            <person name="Ma J."/>
            <person name="Pires J.C."/>
            <person name="King G.J."/>
            <person name="Brunel D."/>
            <person name="Delourme R."/>
            <person name="Renard M."/>
            <person name="Aury J.M."/>
            <person name="Adams K.L."/>
            <person name="Batley J."/>
            <person name="Snowdon R.J."/>
            <person name="Tost J."/>
            <person name="Edwards D."/>
            <person name="Zhou Y."/>
            <person name="Hua W."/>
            <person name="Sharpe A.G."/>
            <person name="Paterson A.H."/>
            <person name="Guan C."/>
            <person name="Wincker P."/>
        </authorList>
    </citation>
    <scope>NUCLEOTIDE SEQUENCE [LARGE SCALE GENOMIC DNA]</scope>
    <source>
        <strain evidence="8">cv. Darmor-bzh</strain>
    </source>
</reference>
<proteinExistence type="inferred from homology"/>
<evidence type="ECO:0000256" key="1">
    <source>
        <dbReference type="ARBA" id="ARBA00005234"/>
    </source>
</evidence>
<feature type="compositionally biased region" description="Basic and acidic residues" evidence="4">
    <location>
        <begin position="625"/>
        <end position="634"/>
    </location>
</feature>
<dbReference type="OMA" id="CANAEED"/>
<evidence type="ECO:0000313" key="7">
    <source>
        <dbReference type="EMBL" id="CDY37094.1"/>
    </source>
</evidence>
<dbReference type="AlphaFoldDB" id="A0A078HIB7"/>
<protein>
    <submittedName>
        <fullName evidence="6">(rape) hypothetical protein</fullName>
    </submittedName>
    <submittedName>
        <fullName evidence="7">BnaAnng04530D protein</fullName>
    </submittedName>
</protein>
<evidence type="ECO:0000256" key="2">
    <source>
        <dbReference type="ARBA" id="ARBA00022670"/>
    </source>
</evidence>
<reference evidence="6" key="3">
    <citation type="submission" date="2021-01" db="EMBL/GenBank/DDBJ databases">
        <authorList>
            <consortium name="Genoscope - CEA"/>
            <person name="William W."/>
        </authorList>
    </citation>
    <scope>NUCLEOTIDE SEQUENCE</scope>
</reference>
<dbReference type="GO" id="GO:0006508">
    <property type="term" value="P:proteolysis"/>
    <property type="evidence" value="ECO:0007669"/>
    <property type="project" value="UniProtKB-KW"/>
</dbReference>
<name>A0A078HIB7_BRANA</name>
<keyword evidence="8" id="KW-1185">Reference proteome</keyword>
<feature type="compositionally biased region" description="Basic and acidic residues" evidence="4">
    <location>
        <begin position="503"/>
        <end position="512"/>
    </location>
</feature>
<feature type="region of interest" description="Disordered" evidence="4">
    <location>
        <begin position="625"/>
        <end position="646"/>
    </location>
</feature>
<evidence type="ECO:0000259" key="5">
    <source>
        <dbReference type="PROSITE" id="PS50600"/>
    </source>
</evidence>
<dbReference type="Pfam" id="PF02902">
    <property type="entry name" value="Peptidase_C48"/>
    <property type="match status" value="1"/>
</dbReference>
<dbReference type="InterPro" id="IPR015410">
    <property type="entry name" value="DUF1985"/>
</dbReference>
<keyword evidence="3" id="KW-0378">Hydrolase</keyword>
<comment type="similarity">
    <text evidence="1">Belongs to the peptidase C48 family.</text>
</comment>
<dbReference type="InterPro" id="IPR003653">
    <property type="entry name" value="Peptidase_C48_C"/>
</dbReference>
<dbReference type="SUPFAM" id="SSF54001">
    <property type="entry name" value="Cysteine proteinases"/>
    <property type="match status" value="1"/>
</dbReference>
<dbReference type="Proteomes" id="UP000028999">
    <property type="component" value="Unassembled WGS sequence"/>
</dbReference>
<evidence type="ECO:0000256" key="4">
    <source>
        <dbReference type="SAM" id="MobiDB-lite"/>
    </source>
</evidence>
<dbReference type="Pfam" id="PF09331">
    <property type="entry name" value="DUF1985"/>
    <property type="match status" value="1"/>
</dbReference>
<dbReference type="EMBL" id="HG994359">
    <property type="protein sequence ID" value="CAF2098617.1"/>
    <property type="molecule type" value="Genomic_DNA"/>
</dbReference>
<feature type="region of interest" description="Disordered" evidence="4">
    <location>
        <begin position="500"/>
        <end position="526"/>
    </location>
</feature>